<dbReference type="EMBL" id="CP165727">
    <property type="protein sequence ID" value="XDV68485.1"/>
    <property type="molecule type" value="Genomic_DNA"/>
</dbReference>
<proteinExistence type="predicted"/>
<gene>
    <name evidence="1" type="ORF">AB5J51_39100</name>
</gene>
<organism evidence="1">
    <name type="scientific">Streptomyces sp. R33</name>
    <dbReference type="NCBI Taxonomy" id="3238629"/>
    <lineage>
        <taxon>Bacteria</taxon>
        <taxon>Bacillati</taxon>
        <taxon>Actinomycetota</taxon>
        <taxon>Actinomycetes</taxon>
        <taxon>Kitasatosporales</taxon>
        <taxon>Streptomycetaceae</taxon>
        <taxon>Streptomyces</taxon>
    </lineage>
</organism>
<reference evidence="1" key="1">
    <citation type="submission" date="2024-08" db="EMBL/GenBank/DDBJ databases">
        <authorList>
            <person name="Yu S.T."/>
        </authorList>
    </citation>
    <scope>NUCLEOTIDE SEQUENCE</scope>
    <source>
        <strain evidence="1">R33</strain>
    </source>
</reference>
<dbReference type="RefSeq" id="WP_369779994.1">
    <property type="nucleotide sequence ID" value="NZ_CP165727.1"/>
</dbReference>
<name>A0AB39YFX6_9ACTN</name>
<evidence type="ECO:0000313" key="1">
    <source>
        <dbReference type="EMBL" id="XDV68485.1"/>
    </source>
</evidence>
<protein>
    <recommendedName>
        <fullName evidence="2">DUF4913 domain-containing protein</fullName>
    </recommendedName>
</protein>
<evidence type="ECO:0008006" key="2">
    <source>
        <dbReference type="Google" id="ProtNLM"/>
    </source>
</evidence>
<accession>A0AB39YFX6</accession>
<dbReference type="AlphaFoldDB" id="A0AB39YFX6"/>
<sequence length="159" mass="18077">MDPIAPESADEVFLTAEEYEAVHAAVRTVAGSRGAGQPQTLNSLFEQWDELVHEVEEGYGWSAPELSNDLGCRTALAHVWRLLPPRVRAIRQPELDEIDRRFHATTVGWPGRDDQEGQWWLRRVPRHLEAETSQRSTHGWPMGWDVMAFPKPEAVEIAD</sequence>